<comment type="function">
    <text evidence="2">May play the central regulatory role in sporulation. It may be an element of the effector pathway responsible for the activation of sporulation genes in response to nutritional stress. Spo0A may act in concert with spo0H (a sigma factor) to control the expression of some genes that are critical to the sporulation process.</text>
</comment>
<dbReference type="EMBL" id="FQXP01000012">
    <property type="protein sequence ID" value="SHI08679.1"/>
    <property type="molecule type" value="Genomic_DNA"/>
</dbReference>
<evidence type="ECO:0000259" key="4">
    <source>
        <dbReference type="PROSITE" id="PS50110"/>
    </source>
</evidence>
<dbReference type="GO" id="GO:0000160">
    <property type="term" value="P:phosphorelay signal transduction system"/>
    <property type="evidence" value="ECO:0007669"/>
    <property type="project" value="InterPro"/>
</dbReference>
<dbReference type="Pfam" id="PF08664">
    <property type="entry name" value="YcbB"/>
    <property type="match status" value="1"/>
</dbReference>
<gene>
    <name evidence="5" type="ORF">SAMN02745196_02758</name>
</gene>
<protein>
    <recommendedName>
        <fullName evidence="1">Stage 0 sporulation protein A homolog</fullName>
    </recommendedName>
</protein>
<evidence type="ECO:0000313" key="5">
    <source>
        <dbReference type="EMBL" id="SHI08679.1"/>
    </source>
</evidence>
<reference evidence="5 6" key="1">
    <citation type="submission" date="2016-11" db="EMBL/GenBank/DDBJ databases">
        <authorList>
            <person name="Jaros S."/>
            <person name="Januszkiewicz K."/>
            <person name="Wedrychowicz H."/>
        </authorList>
    </citation>
    <scope>NUCLEOTIDE SEQUENCE [LARGE SCALE GENOMIC DNA]</scope>
    <source>
        <strain evidence="5 6">DSM 3089</strain>
    </source>
</reference>
<keyword evidence="6" id="KW-1185">Reference proteome</keyword>
<dbReference type="STRING" id="1121306.SAMN02745196_02758"/>
<dbReference type="Gene3D" id="3.40.50.2300">
    <property type="match status" value="1"/>
</dbReference>
<dbReference type="Pfam" id="PF00072">
    <property type="entry name" value="Response_reg"/>
    <property type="match status" value="1"/>
</dbReference>
<dbReference type="AlphaFoldDB" id="A0A1M5Y9T5"/>
<dbReference type="InterPro" id="IPR013972">
    <property type="entry name" value="YcbB"/>
</dbReference>
<sequence>MKIFLVDDDSNVINILTMIIEDRDLGEVIGSCNNGIDAIQDIIDLKPDIAIVDLLMPNKDGIAVVNECREAGSNTKFIMLSQVNNKEMVAKAYEKGVEFYIHKPVNAIEVEQIMKKVIEYIDAQKKLYKIQNIFSDDRIQGGFSSREDTSSYVTRIKAILQKLGIMGEIGSKDIIQVIEYLIENNQNANDYTMRELCTLFTDTPKSMEQRIRRAATVGMINMANLGIEDYMNEIFIEYSNGLYNFEQIKREMDYIRGNTVLRGKINIKKFINGIIFYSEKV</sequence>
<dbReference type="InterPro" id="IPR011006">
    <property type="entry name" value="CheY-like_superfamily"/>
</dbReference>
<evidence type="ECO:0000256" key="1">
    <source>
        <dbReference type="ARBA" id="ARBA00018672"/>
    </source>
</evidence>
<proteinExistence type="predicted"/>
<organism evidence="5 6">
    <name type="scientific">Clostridium collagenovorans DSM 3089</name>
    <dbReference type="NCBI Taxonomy" id="1121306"/>
    <lineage>
        <taxon>Bacteria</taxon>
        <taxon>Bacillati</taxon>
        <taxon>Bacillota</taxon>
        <taxon>Clostridia</taxon>
        <taxon>Eubacteriales</taxon>
        <taxon>Clostridiaceae</taxon>
        <taxon>Clostridium</taxon>
    </lineage>
</organism>
<dbReference type="Proteomes" id="UP000184526">
    <property type="component" value="Unassembled WGS sequence"/>
</dbReference>
<dbReference type="PANTHER" id="PTHR43228">
    <property type="entry name" value="TWO-COMPONENT RESPONSE REGULATOR"/>
    <property type="match status" value="1"/>
</dbReference>
<evidence type="ECO:0000313" key="6">
    <source>
        <dbReference type="Proteomes" id="UP000184526"/>
    </source>
</evidence>
<keyword evidence="3" id="KW-0597">Phosphoprotein</keyword>
<accession>A0A1M5Y9T5</accession>
<feature type="domain" description="Response regulatory" evidence="4">
    <location>
        <begin position="2"/>
        <end position="118"/>
    </location>
</feature>
<dbReference type="OrthoDB" id="1684633at2"/>
<evidence type="ECO:0000256" key="3">
    <source>
        <dbReference type="PROSITE-ProRule" id="PRU00169"/>
    </source>
</evidence>
<name>A0A1M5Y9T5_9CLOT</name>
<dbReference type="InterPro" id="IPR052048">
    <property type="entry name" value="ST_Response_Regulator"/>
</dbReference>
<dbReference type="RefSeq" id="WP_072832583.1">
    <property type="nucleotide sequence ID" value="NZ_FQXP01000012.1"/>
</dbReference>
<dbReference type="PANTHER" id="PTHR43228:SF8">
    <property type="entry name" value="TRANSCRIPTIONAL REGULATORY PROTEIN GLNL"/>
    <property type="match status" value="1"/>
</dbReference>
<evidence type="ECO:0000256" key="2">
    <source>
        <dbReference type="ARBA" id="ARBA00024867"/>
    </source>
</evidence>
<dbReference type="PROSITE" id="PS50110">
    <property type="entry name" value="RESPONSE_REGULATORY"/>
    <property type="match status" value="1"/>
</dbReference>
<dbReference type="SMART" id="SM00448">
    <property type="entry name" value="REC"/>
    <property type="match status" value="1"/>
</dbReference>
<dbReference type="SUPFAM" id="SSF52172">
    <property type="entry name" value="CheY-like"/>
    <property type="match status" value="1"/>
</dbReference>
<feature type="modified residue" description="4-aspartylphosphate" evidence="3">
    <location>
        <position position="53"/>
    </location>
</feature>
<dbReference type="InterPro" id="IPR001789">
    <property type="entry name" value="Sig_transdc_resp-reg_receiver"/>
</dbReference>